<dbReference type="STRING" id="526218.Sterm_2816"/>
<dbReference type="Proteomes" id="UP000000845">
    <property type="component" value="Chromosome"/>
</dbReference>
<name>D1AN56_SEBTE</name>
<dbReference type="InterPro" id="IPR002508">
    <property type="entry name" value="MurNAc-LAA_cat"/>
</dbReference>
<dbReference type="SMART" id="SM00646">
    <property type="entry name" value="Ami_3"/>
    <property type="match status" value="1"/>
</dbReference>
<dbReference type="Gene3D" id="3.40.630.40">
    <property type="entry name" value="Zn-dependent exopeptidases"/>
    <property type="match status" value="1"/>
</dbReference>
<dbReference type="EMBL" id="CP001739">
    <property type="protein sequence ID" value="ACZ09660.1"/>
    <property type="molecule type" value="Genomic_DNA"/>
</dbReference>
<dbReference type="GO" id="GO:0008745">
    <property type="term" value="F:N-acetylmuramoyl-L-alanine amidase activity"/>
    <property type="evidence" value="ECO:0007669"/>
    <property type="project" value="InterPro"/>
</dbReference>
<organism evidence="2 3">
    <name type="scientific">Sebaldella termitidis (strain ATCC 33386 / NCTC 11300)</name>
    <dbReference type="NCBI Taxonomy" id="526218"/>
    <lineage>
        <taxon>Bacteria</taxon>
        <taxon>Fusobacteriati</taxon>
        <taxon>Fusobacteriota</taxon>
        <taxon>Fusobacteriia</taxon>
        <taxon>Fusobacteriales</taxon>
        <taxon>Leptotrichiaceae</taxon>
        <taxon>Sebaldella</taxon>
    </lineage>
</organism>
<dbReference type="SUPFAM" id="SSF53187">
    <property type="entry name" value="Zn-dependent exopeptidases"/>
    <property type="match status" value="1"/>
</dbReference>
<dbReference type="HOGENOM" id="CLU_014322_8_1_0"/>
<dbReference type="KEGG" id="str:Sterm_2816"/>
<evidence type="ECO:0000259" key="1">
    <source>
        <dbReference type="SMART" id="SM00646"/>
    </source>
</evidence>
<dbReference type="InterPro" id="IPR050695">
    <property type="entry name" value="N-acetylmuramoyl_amidase_3"/>
</dbReference>
<gene>
    <name evidence="2" type="ordered locus">Sterm_2816</name>
</gene>
<sequence length="213" mass="23370">MKKICLIIGHGGKDTGAVNPNNGYTELKYNSELVPKIVQKLQGQYEILLENRGNNSIEDIAKINSFNPEIIISFHCNDSEDDKGTGTEAIYYPGSTKGKELATIVSKNVSEALGLKNRGAKTPWQNRGMGLLQRTKAPCIISEGFFIDNDSDLKAGLDKMDNYVAAIVKSVHEYLGDSSEGTEPEQPEKPDTKIYLVQGNKTIGEIDGTIKLY</sequence>
<reference evidence="2 3" key="2">
    <citation type="journal article" date="2010" name="Stand. Genomic Sci.">
        <title>Complete genome sequence of Sebaldella termitidis type strain (NCTC 11300).</title>
        <authorList>
            <person name="Harmon-Smith M."/>
            <person name="Celia L."/>
            <person name="Chertkov O."/>
            <person name="Lapidus A."/>
            <person name="Copeland A."/>
            <person name="Glavina Del Rio T."/>
            <person name="Nolan M."/>
            <person name="Lucas S."/>
            <person name="Tice H."/>
            <person name="Cheng J.F."/>
            <person name="Han C."/>
            <person name="Detter J.C."/>
            <person name="Bruce D."/>
            <person name="Goodwin L."/>
            <person name="Pitluck S."/>
            <person name="Pati A."/>
            <person name="Liolios K."/>
            <person name="Ivanova N."/>
            <person name="Mavromatis K."/>
            <person name="Mikhailova N."/>
            <person name="Chen A."/>
            <person name="Palaniappan K."/>
            <person name="Land M."/>
            <person name="Hauser L."/>
            <person name="Chang Y.J."/>
            <person name="Jeffries C.D."/>
            <person name="Brettin T."/>
            <person name="Goker M."/>
            <person name="Beck B."/>
            <person name="Bristow J."/>
            <person name="Eisen J.A."/>
            <person name="Markowitz V."/>
            <person name="Hugenholtz P."/>
            <person name="Kyrpides N.C."/>
            <person name="Klenk H.P."/>
            <person name="Chen F."/>
        </authorList>
    </citation>
    <scope>NUCLEOTIDE SEQUENCE [LARGE SCALE GENOMIC DNA]</scope>
    <source>
        <strain evidence="3">ATCC 33386 / NCTC 11300</strain>
    </source>
</reference>
<dbReference type="Pfam" id="PF01520">
    <property type="entry name" value="Amidase_3"/>
    <property type="match status" value="1"/>
</dbReference>
<keyword evidence="3" id="KW-1185">Reference proteome</keyword>
<dbReference type="CDD" id="cd02696">
    <property type="entry name" value="MurNAc-LAA"/>
    <property type="match status" value="1"/>
</dbReference>
<dbReference type="AlphaFoldDB" id="D1AN56"/>
<accession>D1AN56</accession>
<proteinExistence type="predicted"/>
<dbReference type="PANTHER" id="PTHR30404">
    <property type="entry name" value="N-ACETYLMURAMOYL-L-ALANINE AMIDASE"/>
    <property type="match status" value="1"/>
</dbReference>
<dbReference type="GO" id="GO:0030288">
    <property type="term" value="C:outer membrane-bounded periplasmic space"/>
    <property type="evidence" value="ECO:0007669"/>
    <property type="project" value="TreeGrafter"/>
</dbReference>
<feature type="domain" description="MurNAc-LAA" evidence="1">
    <location>
        <begin position="60"/>
        <end position="172"/>
    </location>
</feature>
<evidence type="ECO:0000313" key="3">
    <source>
        <dbReference type="Proteomes" id="UP000000845"/>
    </source>
</evidence>
<dbReference type="eggNOG" id="COG0860">
    <property type="taxonomic scope" value="Bacteria"/>
</dbReference>
<keyword evidence="2" id="KW-0378">Hydrolase</keyword>
<dbReference type="PANTHER" id="PTHR30404:SF8">
    <property type="entry name" value="AUTOLYSIN PH-RELATED"/>
    <property type="match status" value="1"/>
</dbReference>
<reference evidence="3" key="1">
    <citation type="submission" date="2009-09" db="EMBL/GenBank/DDBJ databases">
        <title>The complete chromosome of Sebaldella termitidis ATCC 33386.</title>
        <authorList>
            <consortium name="US DOE Joint Genome Institute (JGI-PGF)"/>
            <person name="Lucas S."/>
            <person name="Copeland A."/>
            <person name="Lapidus A."/>
            <person name="Glavina del Rio T."/>
            <person name="Dalin E."/>
            <person name="Tice H."/>
            <person name="Bruce D."/>
            <person name="Goodwin L."/>
            <person name="Pitluck S."/>
            <person name="Kyrpides N."/>
            <person name="Mavromatis K."/>
            <person name="Ivanova N."/>
            <person name="Mikhailova N."/>
            <person name="Sims D."/>
            <person name="Meincke L."/>
            <person name="Brettin T."/>
            <person name="Detter J.C."/>
            <person name="Han C."/>
            <person name="Larimer F."/>
            <person name="Land M."/>
            <person name="Hauser L."/>
            <person name="Markowitz V."/>
            <person name="Cheng J.F."/>
            <person name="Hugenholtz P."/>
            <person name="Woyke T."/>
            <person name="Wu D."/>
            <person name="Eisen J.A."/>
        </authorList>
    </citation>
    <scope>NUCLEOTIDE SEQUENCE [LARGE SCALE GENOMIC DNA]</scope>
    <source>
        <strain evidence="3">ATCC 33386 / NCTC 11300</strain>
    </source>
</reference>
<protein>
    <submittedName>
        <fullName evidence="2">Cell wall hydrolase/autolysin</fullName>
    </submittedName>
</protein>
<dbReference type="RefSeq" id="WP_012862254.1">
    <property type="nucleotide sequence ID" value="NC_013517.1"/>
</dbReference>
<evidence type="ECO:0000313" key="2">
    <source>
        <dbReference type="EMBL" id="ACZ09660.1"/>
    </source>
</evidence>
<dbReference type="GO" id="GO:0009253">
    <property type="term" value="P:peptidoglycan catabolic process"/>
    <property type="evidence" value="ECO:0007669"/>
    <property type="project" value="InterPro"/>
</dbReference>